<proteinExistence type="predicted"/>
<dbReference type="AlphaFoldDB" id="A0A1H4AZ93"/>
<gene>
    <name evidence="1" type="ORF">SAMN05216462_1433</name>
</gene>
<protein>
    <submittedName>
        <fullName evidence="1">Uncharacterized protein</fullName>
    </submittedName>
</protein>
<dbReference type="Proteomes" id="UP000182257">
    <property type="component" value="Unassembled WGS sequence"/>
</dbReference>
<organism evidence="1 2">
    <name type="scientific">Xylanibacter ruminicola</name>
    <name type="common">Prevotella ruminicola</name>
    <dbReference type="NCBI Taxonomy" id="839"/>
    <lineage>
        <taxon>Bacteria</taxon>
        <taxon>Pseudomonadati</taxon>
        <taxon>Bacteroidota</taxon>
        <taxon>Bacteroidia</taxon>
        <taxon>Bacteroidales</taxon>
        <taxon>Prevotellaceae</taxon>
        <taxon>Xylanibacter</taxon>
    </lineage>
</organism>
<sequence>MKKSHVCLCVGSEEQLKGLENEQKQLINTIDEKFFKGLDSSW</sequence>
<evidence type="ECO:0000313" key="2">
    <source>
        <dbReference type="Proteomes" id="UP000182257"/>
    </source>
</evidence>
<name>A0A1H4AZ93_XYLRU</name>
<dbReference type="EMBL" id="FNRF01000002">
    <property type="protein sequence ID" value="SEA41097.1"/>
    <property type="molecule type" value="Genomic_DNA"/>
</dbReference>
<evidence type="ECO:0000313" key="1">
    <source>
        <dbReference type="EMBL" id="SEA41097.1"/>
    </source>
</evidence>
<reference evidence="1 2" key="1">
    <citation type="submission" date="2016-10" db="EMBL/GenBank/DDBJ databases">
        <authorList>
            <person name="de Groot N.N."/>
        </authorList>
    </citation>
    <scope>NUCLEOTIDE SEQUENCE [LARGE SCALE GENOMIC DNA]</scope>
    <source>
        <strain evidence="1 2">D31d</strain>
    </source>
</reference>
<accession>A0A1H4AZ93</accession>